<dbReference type="HOGENOM" id="CLU_1310081_0_0_1"/>
<dbReference type="GeneID" id="18873482"/>
<dbReference type="eggNOG" id="KOG2255">
    <property type="taxonomic scope" value="Eukaryota"/>
</dbReference>
<protein>
    <recommendedName>
        <fullName evidence="6">Peptidyl-tRNA hydrolase</fullName>
    </recommendedName>
</protein>
<reference evidence="4 5" key="1">
    <citation type="journal article" date="2011" name="Proc. Natl. Acad. Sci. U.S.A.">
        <title>Comparative genomics of xylose-fermenting fungi for enhanced biofuel production.</title>
        <authorList>
            <person name="Wohlbach D.J."/>
            <person name="Kuo A."/>
            <person name="Sato T.K."/>
            <person name="Potts K.M."/>
            <person name="Salamov A.A."/>
            <person name="LaButti K.M."/>
            <person name="Sun H."/>
            <person name="Clum A."/>
            <person name="Pangilinan J.L."/>
            <person name="Lindquist E.A."/>
            <person name="Lucas S."/>
            <person name="Lapidus A."/>
            <person name="Jin M."/>
            <person name="Gunawan C."/>
            <person name="Balan V."/>
            <person name="Dale B.E."/>
            <person name="Jeffries T.W."/>
            <person name="Zinkel R."/>
            <person name="Barry K.W."/>
            <person name="Grigoriev I.V."/>
            <person name="Gasch A.P."/>
        </authorList>
    </citation>
    <scope>NUCLEOTIDE SEQUENCE [LARGE SCALE GENOMIC DNA]</scope>
    <source>
        <strain evidence="5">NRRL Y-27907 / 11-Y1</strain>
    </source>
</reference>
<dbReference type="EMBL" id="GL996501">
    <property type="protein sequence ID" value="EGW33254.1"/>
    <property type="molecule type" value="Genomic_DNA"/>
</dbReference>
<dbReference type="SUPFAM" id="SSF53178">
    <property type="entry name" value="Peptidyl-tRNA hydrolase-like"/>
    <property type="match status" value="1"/>
</dbReference>
<organism evidence="5">
    <name type="scientific">Spathaspora passalidarum (strain NRRL Y-27907 / 11-Y1)</name>
    <dbReference type="NCBI Taxonomy" id="619300"/>
    <lineage>
        <taxon>Eukaryota</taxon>
        <taxon>Fungi</taxon>
        <taxon>Dikarya</taxon>
        <taxon>Ascomycota</taxon>
        <taxon>Saccharomycotina</taxon>
        <taxon>Pichiomycetes</taxon>
        <taxon>Debaryomycetaceae</taxon>
        <taxon>Spathaspora</taxon>
    </lineage>
</organism>
<evidence type="ECO:0000256" key="2">
    <source>
        <dbReference type="ARBA" id="ARBA00022801"/>
    </source>
</evidence>
<gene>
    <name evidence="4" type="ORF">SPAPADRAFT_60597</name>
</gene>
<dbReference type="InterPro" id="IPR001328">
    <property type="entry name" value="Pept_tRNA_hydro"/>
</dbReference>
<dbReference type="Proteomes" id="UP000000709">
    <property type="component" value="Unassembled WGS sequence"/>
</dbReference>
<sequence length="197" mass="22021">MLIVLSIGNPGSITRHSVGHFLYAHLVSTYGLPQPTKNSTYSATTNGELTLVKSNTYMNESSKAWLKFVDKNRIPADAIVLILYDDFESDLGVVRISKFKKNESHNGVRNLMTCLSTRDNVYKLGVGIGPKPVGSNKDSMASWVLSEFKQNEKEKLGNISLPKVIAYLDEIIETETVMDVNKFNSKMTKQWKETEAV</sequence>
<keyword evidence="2" id="KW-0378">Hydrolase</keyword>
<dbReference type="InParanoid" id="G3ALL1"/>
<evidence type="ECO:0000313" key="4">
    <source>
        <dbReference type="EMBL" id="EGW33254.1"/>
    </source>
</evidence>
<dbReference type="OrthoDB" id="1711136at2759"/>
<name>G3ALL1_SPAPN</name>
<accession>G3ALL1</accession>
<keyword evidence="3" id="KW-0694">RNA-binding</keyword>
<dbReference type="AlphaFoldDB" id="G3ALL1"/>
<evidence type="ECO:0000256" key="3">
    <source>
        <dbReference type="ARBA" id="ARBA00022884"/>
    </source>
</evidence>
<dbReference type="GO" id="GO:0000049">
    <property type="term" value="F:tRNA binding"/>
    <property type="evidence" value="ECO:0007669"/>
    <property type="project" value="UniProtKB-KW"/>
</dbReference>
<dbReference type="STRING" id="619300.G3ALL1"/>
<keyword evidence="5" id="KW-1185">Reference proteome</keyword>
<dbReference type="InterPro" id="IPR036416">
    <property type="entry name" value="Pept_tRNA_hydro_sf"/>
</dbReference>
<proteinExistence type="predicted"/>
<dbReference type="RefSeq" id="XP_007374769.1">
    <property type="nucleotide sequence ID" value="XM_007374707.1"/>
</dbReference>
<dbReference type="KEGG" id="spaa:SPAPADRAFT_60597"/>
<dbReference type="PANTHER" id="PTHR17224">
    <property type="entry name" value="PEPTIDYL-TRNA HYDROLASE"/>
    <property type="match status" value="1"/>
</dbReference>
<dbReference type="OMA" id="TYMNESS"/>
<dbReference type="Gene3D" id="3.40.50.1470">
    <property type="entry name" value="Peptidyl-tRNA hydrolase"/>
    <property type="match status" value="1"/>
</dbReference>
<dbReference type="GO" id="GO:0004045">
    <property type="term" value="F:peptidyl-tRNA hydrolase activity"/>
    <property type="evidence" value="ECO:0007669"/>
    <property type="project" value="InterPro"/>
</dbReference>
<evidence type="ECO:0000256" key="1">
    <source>
        <dbReference type="ARBA" id="ARBA00022555"/>
    </source>
</evidence>
<evidence type="ECO:0008006" key="6">
    <source>
        <dbReference type="Google" id="ProtNLM"/>
    </source>
</evidence>
<dbReference type="PANTHER" id="PTHR17224:SF1">
    <property type="entry name" value="PEPTIDYL-TRNA HYDROLASE"/>
    <property type="match status" value="1"/>
</dbReference>
<dbReference type="Pfam" id="PF01195">
    <property type="entry name" value="Pept_tRNA_hydro"/>
    <property type="match status" value="1"/>
</dbReference>
<keyword evidence="1" id="KW-0820">tRNA-binding</keyword>
<evidence type="ECO:0000313" key="5">
    <source>
        <dbReference type="Proteomes" id="UP000000709"/>
    </source>
</evidence>